<organism evidence="3 4">
    <name type="scientific">Rousettus aegyptiacus</name>
    <name type="common">Egyptian fruit bat</name>
    <name type="synonym">Pteropus aegyptiacus</name>
    <dbReference type="NCBI Taxonomy" id="9407"/>
    <lineage>
        <taxon>Eukaryota</taxon>
        <taxon>Metazoa</taxon>
        <taxon>Chordata</taxon>
        <taxon>Craniata</taxon>
        <taxon>Vertebrata</taxon>
        <taxon>Euteleostomi</taxon>
        <taxon>Mammalia</taxon>
        <taxon>Eutheria</taxon>
        <taxon>Laurasiatheria</taxon>
        <taxon>Chiroptera</taxon>
        <taxon>Yinpterochiroptera</taxon>
        <taxon>Pteropodoidea</taxon>
        <taxon>Pteropodidae</taxon>
        <taxon>Rousettinae</taxon>
        <taxon>Rousettus</taxon>
    </lineage>
</organism>
<dbReference type="AlphaFoldDB" id="A0A7J8G4J9"/>
<dbReference type="Proteomes" id="UP000593571">
    <property type="component" value="Unassembled WGS sequence"/>
</dbReference>
<dbReference type="Pfam" id="PF22573">
    <property type="entry name" value="SPMIP5"/>
    <property type="match status" value="1"/>
</dbReference>
<reference evidence="3 4" key="1">
    <citation type="journal article" date="2020" name="Nature">
        <title>Six reference-quality genomes reveal evolution of bat adaptations.</title>
        <authorList>
            <person name="Jebb D."/>
            <person name="Huang Z."/>
            <person name="Pippel M."/>
            <person name="Hughes G.M."/>
            <person name="Lavrichenko K."/>
            <person name="Devanna P."/>
            <person name="Winkler S."/>
            <person name="Jermiin L.S."/>
            <person name="Skirmuntt E.C."/>
            <person name="Katzourakis A."/>
            <person name="Burkitt-Gray L."/>
            <person name="Ray D.A."/>
            <person name="Sullivan K.A.M."/>
            <person name="Roscito J.G."/>
            <person name="Kirilenko B.M."/>
            <person name="Davalos L.M."/>
            <person name="Corthals A.P."/>
            <person name="Power M.L."/>
            <person name="Jones G."/>
            <person name="Ransome R.D."/>
            <person name="Dechmann D.K.N."/>
            <person name="Locatelli A.G."/>
            <person name="Puechmaille S.J."/>
            <person name="Fedrigo O."/>
            <person name="Jarvis E.D."/>
            <person name="Hiller M."/>
            <person name="Vernes S.C."/>
            <person name="Myers E.W."/>
            <person name="Teeling E.C."/>
        </authorList>
    </citation>
    <scope>NUCLEOTIDE SEQUENCE [LARGE SCALE GENOMIC DNA]</scope>
    <source>
        <strain evidence="3">MRouAeg1</strain>
        <tissue evidence="3">Muscle</tissue>
    </source>
</reference>
<dbReference type="EMBL" id="JACASE010000006">
    <property type="protein sequence ID" value="KAF6454943.1"/>
    <property type="molecule type" value="Genomic_DNA"/>
</dbReference>
<evidence type="ECO:0000259" key="2">
    <source>
        <dbReference type="Pfam" id="PF22573"/>
    </source>
</evidence>
<dbReference type="InterPro" id="IPR043246">
    <property type="entry name" value="SPMIP5"/>
</dbReference>
<dbReference type="PANTHER" id="PTHR47301:SF1">
    <property type="entry name" value="CHROMOSOME 10 OPEN READING FRAME 82"/>
    <property type="match status" value="1"/>
</dbReference>
<comment type="caution">
    <text evidence="3">The sequence shown here is derived from an EMBL/GenBank/DDBJ whole genome shotgun (WGS) entry which is preliminary data.</text>
</comment>
<name>A0A7J8G4J9_ROUAE</name>
<feature type="region of interest" description="Disordered" evidence="1">
    <location>
        <begin position="66"/>
        <end position="87"/>
    </location>
</feature>
<evidence type="ECO:0000256" key="1">
    <source>
        <dbReference type="SAM" id="MobiDB-lite"/>
    </source>
</evidence>
<sequence length="106" mass="12157">MARNCYRDFLNITEQAKRAYLKPYEEIYGLRSAQPPPPPPKVLQREGLLPKYPDFSIPDRSCPSLRRLVTEDPKPPVTCGSDQRPNMSCNRKIYLEPLSSAKYTEG</sequence>
<dbReference type="InterPro" id="IPR055215">
    <property type="entry name" value="SPMIP5_dom"/>
</dbReference>
<evidence type="ECO:0000313" key="3">
    <source>
        <dbReference type="EMBL" id="KAF6454943.1"/>
    </source>
</evidence>
<accession>A0A7J8G4J9</accession>
<gene>
    <name evidence="3" type="ORF">HJG63_001646</name>
</gene>
<keyword evidence="4" id="KW-1185">Reference proteome</keyword>
<dbReference type="PANTHER" id="PTHR47301">
    <property type="entry name" value="HYPOTHETICAL PROTEIN LOC681006"/>
    <property type="match status" value="1"/>
</dbReference>
<proteinExistence type="predicted"/>
<evidence type="ECO:0000313" key="4">
    <source>
        <dbReference type="Proteomes" id="UP000593571"/>
    </source>
</evidence>
<protein>
    <recommendedName>
        <fullName evidence="2">Sperm-associated microtubule inner protein 5 domain-containing protein</fullName>
    </recommendedName>
</protein>
<feature type="domain" description="Sperm-associated microtubule inner protein 5" evidence="2">
    <location>
        <begin position="1"/>
        <end position="25"/>
    </location>
</feature>